<dbReference type="PANTHER" id="PTHR24111">
    <property type="entry name" value="LEUCINE-RICH REPEAT-CONTAINING PROTEIN 34"/>
    <property type="match status" value="1"/>
</dbReference>
<keyword evidence="1" id="KW-0677">Repeat</keyword>
<dbReference type="AlphaFoldDB" id="A0A7S0ZKX8"/>
<dbReference type="EMBL" id="HBFP01013155">
    <property type="protein sequence ID" value="CAD8825109.1"/>
    <property type="molecule type" value="Transcribed_RNA"/>
</dbReference>
<dbReference type="SUPFAM" id="SSF52047">
    <property type="entry name" value="RNI-like"/>
    <property type="match status" value="1"/>
</dbReference>
<dbReference type="Gene3D" id="3.80.10.10">
    <property type="entry name" value="Ribonuclease Inhibitor"/>
    <property type="match status" value="2"/>
</dbReference>
<dbReference type="InterPro" id="IPR052201">
    <property type="entry name" value="LRR-containing_regulator"/>
</dbReference>
<name>A0A7S0ZKX8_9RHOD</name>
<dbReference type="PANTHER" id="PTHR24111:SF0">
    <property type="entry name" value="LEUCINE-RICH REPEAT-CONTAINING PROTEIN"/>
    <property type="match status" value="1"/>
</dbReference>
<evidence type="ECO:0000256" key="1">
    <source>
        <dbReference type="ARBA" id="ARBA00022737"/>
    </source>
</evidence>
<gene>
    <name evidence="2" type="ORF">TOLI1172_LOCUS9508</name>
</gene>
<dbReference type="InterPro" id="IPR032675">
    <property type="entry name" value="LRR_dom_sf"/>
</dbReference>
<dbReference type="InterPro" id="IPR001611">
    <property type="entry name" value="Leu-rich_rpt"/>
</dbReference>
<accession>A0A7S0ZKX8</accession>
<reference evidence="2" key="1">
    <citation type="submission" date="2021-01" db="EMBL/GenBank/DDBJ databases">
        <authorList>
            <person name="Corre E."/>
            <person name="Pelletier E."/>
            <person name="Niang G."/>
            <person name="Scheremetjew M."/>
            <person name="Finn R."/>
            <person name="Kale V."/>
            <person name="Holt S."/>
            <person name="Cochrane G."/>
            <person name="Meng A."/>
            <person name="Brown T."/>
            <person name="Cohen L."/>
        </authorList>
    </citation>
    <scope>NUCLEOTIDE SEQUENCE</scope>
    <source>
        <strain evidence="2">CCMP3278</strain>
    </source>
</reference>
<sequence>MVWGMIPGESRIDGWTSRILRQDPGFRRLYVIGNRSVPTHDWVRLFKAIEGTSVLLELGLSGVPLEASAVEALANALILNRSLRVLAVGDQSFNDYHLSILSEGLVKNSSLRDLDLRNKLLTSVSSFYLAKVFGAAENSDLKILRLSGNCIESVGLNALVNFQTTFGLEELYVDSCGIKDSTDIFCQTLSDSFPELRVLSISRNPLNKKSWQLLAQSIKTVTFLRTFEAVDSNLEAEEAQALLLNSGSFLKSLSLGSNKIGTFVLDSFLREKAVAQMLETLDFRACELNDEFMLQFSQCSTLGLFPKLSSLILSDNQVSSFGINRIECLGIISSLALFNNPLLGPGAADALIALSKRVDMRNLKSIDIGACKIEIQDLLELGSNLSSREWSHLEELCVAANPGCNDEKWKVTNAELRITRPDLDVIWTLQRE</sequence>
<dbReference type="Pfam" id="PF13516">
    <property type="entry name" value="LRR_6"/>
    <property type="match status" value="1"/>
</dbReference>
<protein>
    <submittedName>
        <fullName evidence="2">Uncharacterized protein</fullName>
    </submittedName>
</protein>
<proteinExistence type="predicted"/>
<organism evidence="2">
    <name type="scientific">Timspurckia oligopyrenoides</name>
    <dbReference type="NCBI Taxonomy" id="708627"/>
    <lineage>
        <taxon>Eukaryota</taxon>
        <taxon>Rhodophyta</taxon>
        <taxon>Bangiophyceae</taxon>
        <taxon>Porphyridiales</taxon>
        <taxon>Porphyridiaceae</taxon>
        <taxon>Timspurckia</taxon>
    </lineage>
</organism>
<evidence type="ECO:0000313" key="2">
    <source>
        <dbReference type="EMBL" id="CAD8825109.1"/>
    </source>
</evidence>